<dbReference type="RefSeq" id="WP_377367176.1">
    <property type="nucleotide sequence ID" value="NZ_JAOTJD010000002.1"/>
</dbReference>
<gene>
    <name evidence="2" type="ORF">OCL97_02135</name>
</gene>
<keyword evidence="1" id="KW-1133">Transmembrane helix</keyword>
<proteinExistence type="predicted"/>
<dbReference type="Proteomes" id="UP001598130">
    <property type="component" value="Unassembled WGS sequence"/>
</dbReference>
<comment type="caution">
    <text evidence="2">The sequence shown here is derived from an EMBL/GenBank/DDBJ whole genome shotgun (WGS) entry which is preliminary data.</text>
</comment>
<accession>A0ABW6CKI5</accession>
<keyword evidence="1" id="KW-0812">Transmembrane</keyword>
<name>A0ABW6CKI5_9CAUL</name>
<reference evidence="2 3" key="1">
    <citation type="submission" date="2022-09" db="EMBL/GenBank/DDBJ databases">
        <title>New species of Phenylobacterium.</title>
        <authorList>
            <person name="Mieszkin S."/>
        </authorList>
    </citation>
    <scope>NUCLEOTIDE SEQUENCE [LARGE SCALE GENOMIC DNA]</scope>
    <source>
        <strain evidence="2 3">HK31-G</strain>
    </source>
</reference>
<evidence type="ECO:0000256" key="1">
    <source>
        <dbReference type="SAM" id="Phobius"/>
    </source>
</evidence>
<feature type="transmembrane region" description="Helical" evidence="1">
    <location>
        <begin position="43"/>
        <end position="61"/>
    </location>
</feature>
<protein>
    <submittedName>
        <fullName evidence="2">Flp family type IVb pilin</fullName>
    </submittedName>
</protein>
<sequence length="81" mass="8383">MGETLKTRRLSDAAGRCAAGGLAARSHLIAFLRDERGATMIEYAILAGVLGMAVVAAIGAFQTVLFDLMNKAATAIETAIS</sequence>
<keyword evidence="1" id="KW-0472">Membrane</keyword>
<evidence type="ECO:0000313" key="2">
    <source>
        <dbReference type="EMBL" id="MFD3262758.1"/>
    </source>
</evidence>
<evidence type="ECO:0000313" key="3">
    <source>
        <dbReference type="Proteomes" id="UP001598130"/>
    </source>
</evidence>
<organism evidence="2 3">
    <name type="scientific">Phenylobacterium ferrooxidans</name>
    <dbReference type="NCBI Taxonomy" id="2982689"/>
    <lineage>
        <taxon>Bacteria</taxon>
        <taxon>Pseudomonadati</taxon>
        <taxon>Pseudomonadota</taxon>
        <taxon>Alphaproteobacteria</taxon>
        <taxon>Caulobacterales</taxon>
        <taxon>Caulobacteraceae</taxon>
        <taxon>Phenylobacterium</taxon>
    </lineage>
</organism>
<dbReference type="EMBL" id="JAOTJD010000002">
    <property type="protein sequence ID" value="MFD3262758.1"/>
    <property type="molecule type" value="Genomic_DNA"/>
</dbReference>
<keyword evidence="3" id="KW-1185">Reference proteome</keyword>